<dbReference type="InterPro" id="IPR011929">
    <property type="entry name" value="Phage_pept_NlpC/P60"/>
</dbReference>
<evidence type="ECO:0000256" key="3">
    <source>
        <dbReference type="ARBA" id="ARBA00022801"/>
    </source>
</evidence>
<dbReference type="GO" id="GO:0008234">
    <property type="term" value="F:cysteine-type peptidase activity"/>
    <property type="evidence" value="ECO:0007669"/>
    <property type="project" value="UniProtKB-KW"/>
</dbReference>
<dbReference type="NCBIfam" id="TIGR02219">
    <property type="entry name" value="phage_NlpC_fam"/>
    <property type="match status" value="1"/>
</dbReference>
<dbReference type="PROSITE" id="PS51935">
    <property type="entry name" value="NLPC_P60"/>
    <property type="match status" value="1"/>
</dbReference>
<dbReference type="Pfam" id="PF00877">
    <property type="entry name" value="NLPC_P60"/>
    <property type="match status" value="1"/>
</dbReference>
<accession>A0A370L3S5</accession>
<dbReference type="Proteomes" id="UP000255207">
    <property type="component" value="Unassembled WGS sequence"/>
</dbReference>
<keyword evidence="4" id="KW-0788">Thiol protease</keyword>
<dbReference type="RefSeq" id="WP_114830599.1">
    <property type="nucleotide sequence ID" value="NZ_QQTO01000012.1"/>
</dbReference>
<evidence type="ECO:0000259" key="5">
    <source>
        <dbReference type="PROSITE" id="PS51935"/>
    </source>
</evidence>
<dbReference type="OrthoDB" id="6058745at2"/>
<evidence type="ECO:0000256" key="4">
    <source>
        <dbReference type="ARBA" id="ARBA00022807"/>
    </source>
</evidence>
<keyword evidence="7" id="KW-1185">Reference proteome</keyword>
<name>A0A370L3S5_9HYPH</name>
<organism evidence="6 7">
    <name type="scientific">Bosea caraganae</name>
    <dbReference type="NCBI Taxonomy" id="2763117"/>
    <lineage>
        <taxon>Bacteria</taxon>
        <taxon>Pseudomonadati</taxon>
        <taxon>Pseudomonadota</taxon>
        <taxon>Alphaproteobacteria</taxon>
        <taxon>Hyphomicrobiales</taxon>
        <taxon>Boseaceae</taxon>
        <taxon>Bosea</taxon>
    </lineage>
</organism>
<evidence type="ECO:0000313" key="7">
    <source>
        <dbReference type="Proteomes" id="UP000255207"/>
    </source>
</evidence>
<dbReference type="InterPro" id="IPR000064">
    <property type="entry name" value="NLP_P60_dom"/>
</dbReference>
<comment type="similarity">
    <text evidence="1">Belongs to the peptidase C40 family.</text>
</comment>
<reference evidence="7" key="1">
    <citation type="submission" date="2018-07" db="EMBL/GenBank/DDBJ databases">
        <authorList>
            <person name="Safronova V.I."/>
            <person name="Chirak E.R."/>
            <person name="Sazanova A.L."/>
        </authorList>
    </citation>
    <scope>NUCLEOTIDE SEQUENCE [LARGE SCALE GENOMIC DNA]</scope>
    <source>
        <strain evidence="7">RCAM04685</strain>
    </source>
</reference>
<feature type="domain" description="NlpC/P60" evidence="5">
    <location>
        <begin position="5"/>
        <end position="144"/>
    </location>
</feature>
<dbReference type="SUPFAM" id="SSF54001">
    <property type="entry name" value="Cysteine proteinases"/>
    <property type="match status" value="1"/>
</dbReference>
<dbReference type="Gene3D" id="3.90.1720.10">
    <property type="entry name" value="endopeptidase domain like (from Nostoc punctiforme)"/>
    <property type="match status" value="1"/>
</dbReference>
<dbReference type="GO" id="GO:0006508">
    <property type="term" value="P:proteolysis"/>
    <property type="evidence" value="ECO:0007669"/>
    <property type="project" value="UniProtKB-KW"/>
</dbReference>
<sequence length="148" mass="16383">MSAGLITRDGIIGAARLWLGTPYHHQASLRGVGCDCLGLVRGIWRDLYGAEPETLPAYSPNWAESGREESLAAAAFRHMRPLALGRERPGDVLLFRWRAHLPAKHCAILTAPDRILHAHDGAAVSEVAFTGWWRRHLSHAFSFPEIAE</sequence>
<evidence type="ECO:0000256" key="2">
    <source>
        <dbReference type="ARBA" id="ARBA00022670"/>
    </source>
</evidence>
<dbReference type="EMBL" id="QQTP01000009">
    <property type="protein sequence ID" value="RDJ22988.1"/>
    <property type="molecule type" value="Genomic_DNA"/>
</dbReference>
<evidence type="ECO:0000313" key="6">
    <source>
        <dbReference type="EMBL" id="RDJ22988.1"/>
    </source>
</evidence>
<keyword evidence="3" id="KW-0378">Hydrolase</keyword>
<comment type="caution">
    <text evidence="6">The sequence shown here is derived from an EMBL/GenBank/DDBJ whole genome shotgun (WGS) entry which is preliminary data.</text>
</comment>
<dbReference type="AlphaFoldDB" id="A0A370L3S5"/>
<dbReference type="InterPro" id="IPR038765">
    <property type="entry name" value="Papain-like_cys_pep_sf"/>
</dbReference>
<evidence type="ECO:0000256" key="1">
    <source>
        <dbReference type="ARBA" id="ARBA00007074"/>
    </source>
</evidence>
<gene>
    <name evidence="6" type="ORF">DWE98_17635</name>
</gene>
<keyword evidence="2" id="KW-0645">Protease</keyword>
<protein>
    <submittedName>
        <fullName evidence="6">Peptidase P60</fullName>
    </submittedName>
</protein>
<proteinExistence type="inferred from homology"/>